<feature type="compositionally biased region" description="Polar residues" evidence="1">
    <location>
        <begin position="294"/>
        <end position="309"/>
    </location>
</feature>
<reference evidence="3" key="1">
    <citation type="journal article" date="2021" name="Proc. Natl. Acad. Sci. U.S.A.">
        <title>Three genomes in the algal genus Volvox reveal the fate of a haploid sex-determining region after a transition to homothallism.</title>
        <authorList>
            <person name="Yamamoto K."/>
            <person name="Hamaji T."/>
            <person name="Kawai-Toyooka H."/>
            <person name="Matsuzaki R."/>
            <person name="Takahashi F."/>
            <person name="Nishimura Y."/>
            <person name="Kawachi M."/>
            <person name="Noguchi H."/>
            <person name="Minakuchi Y."/>
            <person name="Umen J.G."/>
            <person name="Toyoda A."/>
            <person name="Nozaki H."/>
        </authorList>
    </citation>
    <scope>NUCLEOTIDE SEQUENCE</scope>
    <source>
        <strain evidence="3">NIES-3785</strain>
        <strain evidence="2">NIES-3786</strain>
    </source>
</reference>
<feature type="compositionally biased region" description="Low complexity" evidence="1">
    <location>
        <begin position="1539"/>
        <end position="1550"/>
    </location>
</feature>
<feature type="region of interest" description="Disordered" evidence="1">
    <location>
        <begin position="413"/>
        <end position="541"/>
    </location>
</feature>
<protein>
    <submittedName>
        <fullName evidence="3">Uncharacterized protein</fullName>
    </submittedName>
</protein>
<feature type="region of interest" description="Disordered" evidence="1">
    <location>
        <begin position="275"/>
        <end position="389"/>
    </location>
</feature>
<organism evidence="3 4">
    <name type="scientific">Volvox reticuliferus</name>
    <dbReference type="NCBI Taxonomy" id="1737510"/>
    <lineage>
        <taxon>Eukaryota</taxon>
        <taxon>Viridiplantae</taxon>
        <taxon>Chlorophyta</taxon>
        <taxon>core chlorophytes</taxon>
        <taxon>Chlorophyceae</taxon>
        <taxon>CS clade</taxon>
        <taxon>Chlamydomonadales</taxon>
        <taxon>Volvocaceae</taxon>
        <taxon>Volvox</taxon>
    </lineage>
</organism>
<feature type="region of interest" description="Disordered" evidence="1">
    <location>
        <begin position="818"/>
        <end position="886"/>
    </location>
</feature>
<feature type="compositionally biased region" description="Polar residues" evidence="1">
    <location>
        <begin position="1386"/>
        <end position="1402"/>
    </location>
</feature>
<feature type="region of interest" description="Disordered" evidence="1">
    <location>
        <begin position="1471"/>
        <end position="1493"/>
    </location>
</feature>
<feature type="compositionally biased region" description="Low complexity" evidence="1">
    <location>
        <begin position="373"/>
        <end position="388"/>
    </location>
</feature>
<feature type="region of interest" description="Disordered" evidence="1">
    <location>
        <begin position="1047"/>
        <end position="1105"/>
    </location>
</feature>
<dbReference type="Proteomes" id="UP000722791">
    <property type="component" value="Unassembled WGS sequence"/>
</dbReference>
<evidence type="ECO:0000313" key="5">
    <source>
        <dbReference type="Proteomes" id="UP000747110"/>
    </source>
</evidence>
<feature type="compositionally biased region" description="Low complexity" evidence="1">
    <location>
        <begin position="225"/>
        <end position="245"/>
    </location>
</feature>
<feature type="region of interest" description="Disordered" evidence="1">
    <location>
        <begin position="1531"/>
        <end position="1556"/>
    </location>
</feature>
<feature type="region of interest" description="Disordered" evidence="1">
    <location>
        <begin position="1300"/>
        <end position="1351"/>
    </location>
</feature>
<feature type="compositionally biased region" description="Basic and acidic residues" evidence="1">
    <location>
        <begin position="439"/>
        <end position="452"/>
    </location>
</feature>
<feature type="region of interest" description="Disordered" evidence="1">
    <location>
        <begin position="1367"/>
        <end position="1416"/>
    </location>
</feature>
<proteinExistence type="predicted"/>
<accession>A0A8J4GT52</accession>
<dbReference type="EMBL" id="BNCP01000015">
    <property type="protein sequence ID" value="GIL79372.1"/>
    <property type="molecule type" value="Genomic_DNA"/>
</dbReference>
<feature type="region of interest" description="Disordered" evidence="1">
    <location>
        <begin position="558"/>
        <end position="587"/>
    </location>
</feature>
<feature type="region of interest" description="Disordered" evidence="1">
    <location>
        <begin position="99"/>
        <end position="124"/>
    </location>
</feature>
<sequence length="1655" mass="176538">MAKPLTLLGDLRVGAELLAAADVRSVRALTGNPDDTRVIARFSWHRSIADVRASATSVPLVDDPAAWTLIPGAMRPAYQCTEDDAGRWLRVTVLPLPTSSSGGRWPGNLESQASGTGPASNRPTLRAIAGPIMLQWSPAREQAPSQESQPQQSRLVVVEGQYTAVADGSHRLMVHLSPDNRTAECKARKEQHLQQLPPETQHSVGPQHGHRLVEEAQLYAQPVRSAVGAANSGSPASPRSARPSATLPTGLDEDRLGSVNHVRLSMPGSNLIQQQAQVSRLATNSSPCAPFLSPTRQPAKSNSSESSGHPSVPRAPSPVPRPPERPRFSQYSSSKHASLDGDATRYDSSGPAESHLPPPAASIRELASPNMKSSPGRGRSASPSSRPAGRLHEVIAGNYALSELQQWATGMALQQMSQSPQRSDAAVVPRPPASQYDNELQKLLKLAEDAGSSREPWLTNSVRSSSAQSVHTVPSQGYATALPTERRQWHGSSPPEVRPDQKSCLPSNAQPWRARPDSVPVAVGTGPDGPQQPLAGSRNDFVGSITEQPYWKRLLPERHPEQLEMPGASQSKYERSPRHADYMAQPSPFGGRDAYAYASAAAAGREARVSSQLPSQRLETVFQSTQDPQLGHSARRGDRVDEDVALSCLRDRLSAWQSQRAPNNGAIAPSTASAGAGTGTGGGSLREALEQLLAQHQEVVQQAALDAAASRISPQHQFPATAAPPLPDRHSMLAVERPGLQKSSAPEMRPYNSDDATRSGYQLGRQPPPPSQLQAPLVLDAHQSTPLVSRGSGASSVSLSNAFGVGLSGGITGRGIASHGLGSNDSDEEADPSNKLHNASPLGSLRTPGIDVAGESRKSPKVAVRERHSGHVAQPLQHAQVERDTEAVSAGLGLRADKGSTSADEYSKAGSDTAALLARLVEQGAEVGEKGSRSTWRLDAVGLPVMGKSSVAVDALDARIGAPIGDEHTVRRSDGRGDACGCSHAGKDSQPASQQAPSAAPASSSLQDMRNMNEALLRQLAESTRLQMQMQKALDAAMEQLIAFHAKEQQQQQRPEVAALTSPPRISSLPRQSPPAPQAPGSQLVGAPAFPPRQAPPPPDRPLSPSQQRLVAWIRDTAVEPAPPVGLTLPPRGFSSPQRRRLPHADVEVNSPIRRAASPEAGAVAQTGPEILHCTGMEAACMKAASTEDGNTTAARHRKVAMGPVSGTSEAGIRAGRGNGTGTGDDDAIAAAALRALLHQHHLRWRAKKAKLKEQAQAWQYTAWRYATAWKKARAMLQAMVAAQEGAVAPAQSIVNELPRPHHNLSLPQDNTVPKDVRPLASEVPAPPASTAVRQAEAGPVPGRAAEGPIDLRKLTEPGILAGITAALQRRDPSPGSVAGQRPSAYLTSDQGRLTGVTQSPGQVDDLALGARGPDGKAISAMRDAARTSPMRLRPRPHRKRATATAVMSVLKEDERDDMLLPPDKYHADKDARCKHSSLEGSAHPGNDVALDSLRDQGSRDYRAARRHDGADTAVNLERMEVAAHWPGTLRSGTDVRSRSTSPFSRPPWRNAGCASPTGIRVHRPVLDRDLPAQPDISWPLLPPEYPQPPKPPAVPYRDPDGWWHYPDGWLDIYQPRLPHMLVQSTTVRPQRHHHRYGSQGKVAPGGGINEFHLT</sequence>
<name>A0A8J4GT52_9CHLO</name>
<evidence type="ECO:0000313" key="4">
    <source>
        <dbReference type="Proteomes" id="UP000722791"/>
    </source>
</evidence>
<feature type="region of interest" description="Disordered" evidence="1">
    <location>
        <begin position="660"/>
        <end position="683"/>
    </location>
</feature>
<feature type="compositionally biased region" description="Basic and acidic residues" evidence="1">
    <location>
        <begin position="967"/>
        <end position="977"/>
    </location>
</feature>
<gene>
    <name evidence="2" type="ORF">Vretifemale_8738</name>
    <name evidence="3" type="ORF">Vretimale_16548</name>
</gene>
<feature type="compositionally biased region" description="Polar residues" evidence="1">
    <location>
        <begin position="275"/>
        <end position="287"/>
    </location>
</feature>
<feature type="compositionally biased region" description="Pro residues" evidence="1">
    <location>
        <begin position="1089"/>
        <end position="1102"/>
    </location>
</feature>
<feature type="region of interest" description="Disordered" evidence="1">
    <location>
        <begin position="225"/>
        <end position="255"/>
    </location>
</feature>
<dbReference type="EMBL" id="BNCQ01000048">
    <property type="protein sequence ID" value="GIM13406.1"/>
    <property type="molecule type" value="Genomic_DNA"/>
</dbReference>
<evidence type="ECO:0000313" key="2">
    <source>
        <dbReference type="EMBL" id="GIL79372.1"/>
    </source>
</evidence>
<feature type="compositionally biased region" description="Basic and acidic residues" evidence="1">
    <location>
        <begin position="854"/>
        <end position="869"/>
    </location>
</feature>
<feature type="compositionally biased region" description="Basic and acidic residues" evidence="1">
    <location>
        <begin position="572"/>
        <end position="581"/>
    </location>
</feature>
<feature type="region of interest" description="Disordered" evidence="1">
    <location>
        <begin position="737"/>
        <end position="774"/>
    </location>
</feature>
<feature type="compositionally biased region" description="Polar residues" evidence="1">
    <location>
        <begin position="109"/>
        <end position="123"/>
    </location>
</feature>
<comment type="caution">
    <text evidence="3">The sequence shown here is derived from an EMBL/GenBank/DDBJ whole genome shotgun (WGS) entry which is preliminary data.</text>
</comment>
<feature type="compositionally biased region" description="Low complexity" evidence="1">
    <location>
        <begin position="989"/>
        <end position="1005"/>
    </location>
</feature>
<keyword evidence="5" id="KW-1185">Reference proteome</keyword>
<feature type="compositionally biased region" description="Polar residues" evidence="1">
    <location>
        <begin position="458"/>
        <end position="478"/>
    </location>
</feature>
<feature type="region of interest" description="Disordered" evidence="1">
    <location>
        <begin position="1629"/>
        <end position="1649"/>
    </location>
</feature>
<dbReference type="OrthoDB" id="550371at2759"/>
<feature type="region of interest" description="Disordered" evidence="1">
    <location>
        <begin position="1122"/>
        <end position="1141"/>
    </location>
</feature>
<evidence type="ECO:0000313" key="3">
    <source>
        <dbReference type="EMBL" id="GIM13406.1"/>
    </source>
</evidence>
<feature type="compositionally biased region" description="Polar residues" evidence="1">
    <location>
        <begin position="413"/>
        <end position="422"/>
    </location>
</feature>
<dbReference type="Proteomes" id="UP000747110">
    <property type="component" value="Unassembled WGS sequence"/>
</dbReference>
<evidence type="ECO:0000256" key="1">
    <source>
        <dbReference type="SAM" id="MobiDB-lite"/>
    </source>
</evidence>
<feature type="compositionally biased region" description="Low complexity" evidence="1">
    <location>
        <begin position="1079"/>
        <end position="1088"/>
    </location>
</feature>
<feature type="region of interest" description="Disordered" evidence="1">
    <location>
        <begin position="967"/>
        <end position="1006"/>
    </location>
</feature>